<evidence type="ECO:0000256" key="5">
    <source>
        <dbReference type="SAM" id="MobiDB-lite"/>
    </source>
</evidence>
<dbReference type="InterPro" id="IPR036638">
    <property type="entry name" value="HLH_DNA-bd_sf"/>
</dbReference>
<dbReference type="InterPro" id="IPR000014">
    <property type="entry name" value="PAS"/>
</dbReference>
<dbReference type="PANTHER" id="PTHR21446">
    <property type="entry name" value="DUF3504 DOMAIN-CONTAINING PROTEIN"/>
    <property type="match status" value="1"/>
</dbReference>
<feature type="region of interest" description="Disordered" evidence="5">
    <location>
        <begin position="1"/>
        <end position="20"/>
    </location>
</feature>
<dbReference type="SUPFAM" id="SSF55785">
    <property type="entry name" value="PYP-like sensor domain (PAS domain)"/>
    <property type="match status" value="1"/>
</dbReference>
<dbReference type="Gene3D" id="3.30.450.20">
    <property type="entry name" value="PAS domain"/>
    <property type="match status" value="3"/>
</dbReference>
<dbReference type="PANTHER" id="PTHR21446:SF12">
    <property type="entry name" value="POTASSIUM CHANNEL TETRAMERIZATION DOMAIN CONTAINING 1"/>
    <property type="match status" value="1"/>
</dbReference>
<dbReference type="Gene3D" id="4.10.280.10">
    <property type="entry name" value="Helix-loop-helix DNA-binding domain"/>
    <property type="match status" value="1"/>
</dbReference>
<reference evidence="7" key="1">
    <citation type="submission" date="2021-03" db="EMBL/GenBank/DDBJ databases">
        <authorList>
            <person name="Bekaert M."/>
        </authorList>
    </citation>
    <scope>NUCLEOTIDE SEQUENCE</scope>
</reference>
<dbReference type="GO" id="GO:0046983">
    <property type="term" value="F:protein dimerization activity"/>
    <property type="evidence" value="ECO:0007669"/>
    <property type="project" value="InterPro"/>
</dbReference>
<dbReference type="SMART" id="SM00091">
    <property type="entry name" value="PAS"/>
    <property type="match status" value="2"/>
</dbReference>
<keyword evidence="4" id="KW-0175">Coiled coil</keyword>
<keyword evidence="8" id="KW-1185">Reference proteome</keyword>
<gene>
    <name evidence="7" type="ORF">MEDL_55151</name>
</gene>
<proteinExistence type="predicted"/>
<comment type="caution">
    <text evidence="7">The sequence shown here is derived from an EMBL/GenBank/DDBJ whole genome shotgun (WGS) entry which is preliminary data.</text>
</comment>
<dbReference type="InterPro" id="IPR011598">
    <property type="entry name" value="bHLH_dom"/>
</dbReference>
<feature type="domain" description="BHLH" evidence="6">
    <location>
        <begin position="12"/>
        <end position="65"/>
    </location>
</feature>
<dbReference type="Pfam" id="PF12012">
    <property type="entry name" value="DUF3504"/>
    <property type="match status" value="1"/>
</dbReference>
<dbReference type="SUPFAM" id="SSF47459">
    <property type="entry name" value="HLH, helix-loop-helix DNA-binding domain"/>
    <property type="match status" value="1"/>
</dbReference>
<feature type="coiled-coil region" evidence="4">
    <location>
        <begin position="1314"/>
        <end position="1368"/>
    </location>
</feature>
<organism evidence="7 8">
    <name type="scientific">Mytilus edulis</name>
    <name type="common">Blue mussel</name>
    <dbReference type="NCBI Taxonomy" id="6550"/>
    <lineage>
        <taxon>Eukaryota</taxon>
        <taxon>Metazoa</taxon>
        <taxon>Spiralia</taxon>
        <taxon>Lophotrochozoa</taxon>
        <taxon>Mollusca</taxon>
        <taxon>Bivalvia</taxon>
        <taxon>Autobranchia</taxon>
        <taxon>Pteriomorphia</taxon>
        <taxon>Mytilida</taxon>
        <taxon>Mytiloidea</taxon>
        <taxon>Mytilidae</taxon>
        <taxon>Mytilinae</taxon>
        <taxon>Mytilus</taxon>
    </lineage>
</organism>
<dbReference type="SMART" id="SM00353">
    <property type="entry name" value="HLH"/>
    <property type="match status" value="1"/>
</dbReference>
<dbReference type="EMBL" id="CAJPWZ010002689">
    <property type="protein sequence ID" value="CAG2242976.1"/>
    <property type="molecule type" value="Genomic_DNA"/>
</dbReference>
<dbReference type="PROSITE" id="PS50888">
    <property type="entry name" value="BHLH"/>
    <property type="match status" value="1"/>
</dbReference>
<evidence type="ECO:0000313" key="7">
    <source>
        <dbReference type="EMBL" id="CAG2242976.1"/>
    </source>
</evidence>
<evidence type="ECO:0000259" key="6">
    <source>
        <dbReference type="PROSITE" id="PS50888"/>
    </source>
</evidence>
<accession>A0A8S3UJR5</accession>
<name>A0A8S3UJR5_MYTED</name>
<dbReference type="Pfam" id="PF14598">
    <property type="entry name" value="PAS_11"/>
    <property type="match status" value="1"/>
</dbReference>
<sequence length="1380" mass="156424">MSNINSEDCDNSSRLSRKKGEKLRRDKLNTLFAQLAEENPWSAKSEKRVDKAAILRLTVSYLKFHHGIKKLKVSDGKSSSHLNSTSILACLQEALKGFMMVISEKEVIVFVSSSITKILGLHQKQSVVQYIIRNISSGQTKRVFRHEICDASVTSMFARLTDATIYQFEQESSQSDDELSNFAEGVSEPVEEPQPRLEPEPVEEPQPRLEPEQASEPEQALEPELALEPEPPLKKPRFKEMPSREHIDMLAQARVEETTKQQTDWGVRLFRGWLTENQYSDKFEELESSILNERLCFFYPSLQTKKGTDYSKSALVGIRAAISRHLTSPPYNRNVNLMKDNAFMTSNHVITGMIKTLKRAGKDVTVHKKPVAEGDIQRLYSSGVFNTDSPATLQNKVFWDLMLNFGRRGQEGLNSLTKSSFGKFKDDRDHTYYKMTYNEANKTHHGVDSHENRQEVRMYEKSGDENCPVASFDFYVSKLSPKCNALFQQPLLYPKPNCWYANQAMGKNKLSQMMPRISNEAGLSYRYTNHCIKATVGTGLKRAGVDDLTIMSVDMVGSDLSKFVHPDDLELFRKQLNDPNMDLGHTMNDSLMKPNGNLYTGFNSSVSSKRSFYVRMLKSLDKNETEKQYEMVHFKGQMKVNKTYGNDCSESGVIDNRWLIAVGQPSKLGIINEVPTLYAKDDEFVMQFDLKGNIWFTDHRSAIVLCALPNQKVGTSCYNDILEDDLPAVAHAHKQIMKSPMTTTVFRVRINGDRVQYLMSRSIIARDSWTNKPKYIVSLNIALSKEEGDKLLEKQRQELEEYSITAGENEGVGIESCKDLKVRQLSIDVRADENKTSETDKSKVRMCDKLNILLENIVNKNSYSFGCETLSRKFDFVEDPVSSSPYVCSNVEVNPMKRSLPLDFNNENSNILHEIEADSIGTSSSQKEELLLNNEVSTDINLTSFPNNMDMSKSPPFHGHSFQNCDSKFIPKRKFNLNHVPVNGDAEMLARSSYGSPHKNDGCNTKTSFGNSFGNNHLPNLNTFHPYHRDILATKAFQGTNDCVRSFQNDIQLQQFHSQMMPLSFPHTLNGGITHQSAGLASSNRVYSSNMYPIPDYSSGNVSTSLTGPQSYDRVINQLPPTGNRPPFGHELNRGPQKNYGYPYFGVESTVNESQSQGYGLFDKESSRNNSISKTNVTNVDEESFDKFPYDPTLFGNKPIRVTDYLELEEGNSYHNFGSHPGFPQDKLKYTNLDAHAQQRVDDCSSDEDARLSRKCNVPGRWSEDSDNSCKVKVQSPTVDSVTSPSDSKKIDEKELQIQYNLSQQLHSKQNLIGNNLTNQREELNMLKVQLKEKGGVSTQCLELLQRLQRLEKEVQEQDSILTDLKEQSCMKMKQLVSQE</sequence>
<dbReference type="CDD" id="cd11391">
    <property type="entry name" value="bHLH_PAS"/>
    <property type="match status" value="1"/>
</dbReference>
<dbReference type="CDD" id="cd00130">
    <property type="entry name" value="PAS"/>
    <property type="match status" value="1"/>
</dbReference>
<dbReference type="Pfam" id="PF00010">
    <property type="entry name" value="HLH"/>
    <property type="match status" value="1"/>
</dbReference>
<evidence type="ECO:0000256" key="1">
    <source>
        <dbReference type="ARBA" id="ARBA00022499"/>
    </source>
</evidence>
<feature type="region of interest" description="Disordered" evidence="5">
    <location>
        <begin position="170"/>
        <end position="238"/>
    </location>
</feature>
<protein>
    <recommendedName>
        <fullName evidence="6">BHLH domain-containing protein</fullName>
    </recommendedName>
</protein>
<evidence type="ECO:0000256" key="3">
    <source>
        <dbReference type="ARBA" id="ARBA00022843"/>
    </source>
</evidence>
<keyword evidence="2" id="KW-0597">Phosphoprotein</keyword>
<evidence type="ECO:0000313" key="8">
    <source>
        <dbReference type="Proteomes" id="UP000683360"/>
    </source>
</evidence>
<keyword evidence="1" id="KW-1017">Isopeptide bond</keyword>
<evidence type="ECO:0000256" key="2">
    <source>
        <dbReference type="ARBA" id="ARBA00022553"/>
    </source>
</evidence>
<dbReference type="InterPro" id="IPR021893">
    <property type="entry name" value="ZMYM2-like_C"/>
</dbReference>
<dbReference type="Proteomes" id="UP000683360">
    <property type="component" value="Unassembled WGS sequence"/>
</dbReference>
<dbReference type="InterPro" id="IPR035965">
    <property type="entry name" value="PAS-like_dom_sf"/>
</dbReference>
<evidence type="ECO:0000256" key="4">
    <source>
        <dbReference type="SAM" id="Coils"/>
    </source>
</evidence>
<feature type="compositionally biased region" description="Basic and acidic residues" evidence="5">
    <location>
        <begin position="193"/>
        <end position="211"/>
    </location>
</feature>
<dbReference type="OrthoDB" id="7788762at2759"/>
<dbReference type="InterPro" id="IPR052787">
    <property type="entry name" value="MAVS"/>
</dbReference>
<keyword evidence="3" id="KW-0832">Ubl conjugation</keyword>
<feature type="compositionally biased region" description="Acidic residues" evidence="5">
    <location>
        <begin position="213"/>
        <end position="227"/>
    </location>
</feature>